<reference evidence="2" key="1">
    <citation type="submission" date="2020-03" db="EMBL/GenBank/DDBJ databases">
        <title>Five strains of Vibrio campbellii isolated from Mariana Trench.</title>
        <authorList>
            <person name="Liang J."/>
            <person name="Zhang X.-H."/>
        </authorList>
    </citation>
    <scope>NUCLEOTIDE SEQUENCE</scope>
    <source>
        <strain evidence="2">LJC014</strain>
    </source>
</reference>
<accession>A0AAE9SJ29</accession>
<evidence type="ECO:0000259" key="1">
    <source>
        <dbReference type="Pfam" id="PF07969"/>
    </source>
</evidence>
<evidence type="ECO:0000313" key="3">
    <source>
        <dbReference type="Proteomes" id="UP001058687"/>
    </source>
</evidence>
<name>A0AAE9SJ29_9VIBR</name>
<organism evidence="2 3">
    <name type="scientific">Vibrio campbellii</name>
    <dbReference type="NCBI Taxonomy" id="680"/>
    <lineage>
        <taxon>Bacteria</taxon>
        <taxon>Pseudomonadati</taxon>
        <taxon>Pseudomonadota</taxon>
        <taxon>Gammaproteobacteria</taxon>
        <taxon>Vibrionales</taxon>
        <taxon>Vibrionaceae</taxon>
        <taxon>Vibrio</taxon>
    </lineage>
</organism>
<dbReference type="Proteomes" id="UP001058687">
    <property type="component" value="Chromosome 1"/>
</dbReference>
<dbReference type="Pfam" id="PF07969">
    <property type="entry name" value="Amidohydro_3"/>
    <property type="match status" value="1"/>
</dbReference>
<dbReference type="InterPro" id="IPR013108">
    <property type="entry name" value="Amidohydro_3"/>
</dbReference>
<evidence type="ECO:0000313" key="2">
    <source>
        <dbReference type="EMBL" id="UTZ26109.1"/>
    </source>
</evidence>
<sequence length="32" mass="3677">MTIWPAYQHFEETTKGSLEVGKNADLIILDKK</sequence>
<feature type="domain" description="Amidohydrolase 3" evidence="1">
    <location>
        <begin position="1"/>
        <end position="31"/>
    </location>
</feature>
<dbReference type="AlphaFoldDB" id="A0AAE9SJ29"/>
<proteinExistence type="predicted"/>
<protein>
    <submittedName>
        <fullName evidence="2">Amidohydrolase family protein</fullName>
    </submittedName>
</protein>
<dbReference type="EMBL" id="CP050467">
    <property type="protein sequence ID" value="UTZ26109.1"/>
    <property type="molecule type" value="Genomic_DNA"/>
</dbReference>
<dbReference type="RefSeq" id="WP_369522755.1">
    <property type="nucleotide sequence ID" value="NZ_CP050467.1"/>
</dbReference>
<gene>
    <name evidence="2" type="ORF">HB761_04695</name>
</gene>